<dbReference type="EMBL" id="RQYT01000022">
    <property type="protein sequence ID" value="RRD49141.1"/>
    <property type="molecule type" value="Genomic_DNA"/>
</dbReference>
<dbReference type="AlphaFoldDB" id="A0A3P1WS98"/>
<dbReference type="PANTHER" id="PTHR43610">
    <property type="entry name" value="BLL6696 PROTEIN"/>
    <property type="match status" value="1"/>
</dbReference>
<dbReference type="Proteomes" id="UP000280935">
    <property type="component" value="Unassembled WGS sequence"/>
</dbReference>
<gene>
    <name evidence="2" type="ORF">EII35_09680</name>
</gene>
<reference evidence="2 3" key="1">
    <citation type="submission" date="2018-11" db="EMBL/GenBank/DDBJ databases">
        <title>Genomes From Bacteria Associated with the Canine Oral Cavity: a Test Case for Automated Genome-Based Taxonomic Assignment.</title>
        <authorList>
            <person name="Coil D.A."/>
            <person name="Jospin G."/>
            <person name="Darling A.E."/>
            <person name="Wallis C."/>
            <person name="Davis I.J."/>
            <person name="Harris S."/>
            <person name="Eisen J.A."/>
            <person name="Holcombe L.J."/>
            <person name="O'Flynn C."/>
        </authorList>
    </citation>
    <scope>NUCLEOTIDE SEQUENCE [LARGE SCALE GENOMIC DNA]</scope>
    <source>
        <strain evidence="2 3">OH2822_COT-296</strain>
    </source>
</reference>
<dbReference type="PANTHER" id="PTHR43610:SF1">
    <property type="entry name" value="N-ACETYLTRANSFERASE DOMAIN-CONTAINING PROTEIN"/>
    <property type="match status" value="1"/>
</dbReference>
<evidence type="ECO:0000259" key="1">
    <source>
        <dbReference type="PROSITE" id="PS51186"/>
    </source>
</evidence>
<organism evidence="2 3">
    <name type="scientific">Arachnia propionica</name>
    <dbReference type="NCBI Taxonomy" id="1750"/>
    <lineage>
        <taxon>Bacteria</taxon>
        <taxon>Bacillati</taxon>
        <taxon>Actinomycetota</taxon>
        <taxon>Actinomycetes</taxon>
        <taxon>Propionibacteriales</taxon>
        <taxon>Propionibacteriaceae</taxon>
        <taxon>Arachnia</taxon>
    </lineage>
</organism>
<comment type="caution">
    <text evidence="2">The sequence shown here is derived from an EMBL/GenBank/DDBJ whole genome shotgun (WGS) entry which is preliminary data.</text>
</comment>
<evidence type="ECO:0000313" key="3">
    <source>
        <dbReference type="Proteomes" id="UP000280935"/>
    </source>
</evidence>
<proteinExistence type="predicted"/>
<dbReference type="GO" id="GO:0016747">
    <property type="term" value="F:acyltransferase activity, transferring groups other than amino-acyl groups"/>
    <property type="evidence" value="ECO:0007669"/>
    <property type="project" value="InterPro"/>
</dbReference>
<dbReference type="SUPFAM" id="SSF55729">
    <property type="entry name" value="Acyl-CoA N-acyltransferases (Nat)"/>
    <property type="match status" value="1"/>
</dbReference>
<sequence>MTLQPVTLPGNHVQLVPLDPDHHDGLCDAVRDGELWRLWFTRVPAPEAMADEIQRRLGLQEHGSMLPFTIMVGNEVAGMTTYCNIDTPNKVLEVGYTFIARRFQGSHVNPEMKLLMLEYAFEALGQNRVELRTHSMNRHSRSAIEKLGATLDGILRRHTILPNGTVRDTCVYSILDHEWPTVRAGLEFRLQQPPRRR</sequence>
<dbReference type="InterPro" id="IPR016181">
    <property type="entry name" value="Acyl_CoA_acyltransferase"/>
</dbReference>
<evidence type="ECO:0000313" key="2">
    <source>
        <dbReference type="EMBL" id="RRD49141.1"/>
    </source>
</evidence>
<name>A0A3P1WS98_9ACTN</name>
<protein>
    <submittedName>
        <fullName evidence="2">N-acetyltransferase</fullName>
    </submittedName>
</protein>
<dbReference type="Gene3D" id="3.40.630.30">
    <property type="match status" value="1"/>
</dbReference>
<dbReference type="OrthoDB" id="9795199at2"/>
<dbReference type="RefSeq" id="WP_125228266.1">
    <property type="nucleotide sequence ID" value="NZ_RQYT01000022.1"/>
</dbReference>
<dbReference type="InterPro" id="IPR000182">
    <property type="entry name" value="GNAT_dom"/>
</dbReference>
<keyword evidence="2" id="KW-0808">Transferase</keyword>
<accession>A0A3P1WS98</accession>
<feature type="domain" description="N-acetyltransferase" evidence="1">
    <location>
        <begin position="13"/>
        <end position="177"/>
    </location>
</feature>
<dbReference type="PROSITE" id="PS51186">
    <property type="entry name" value="GNAT"/>
    <property type="match status" value="1"/>
</dbReference>
<dbReference type="Pfam" id="PF13302">
    <property type="entry name" value="Acetyltransf_3"/>
    <property type="match status" value="1"/>
</dbReference>